<evidence type="ECO:0000313" key="2">
    <source>
        <dbReference type="EMBL" id="ROT66461.1"/>
    </source>
</evidence>
<feature type="region of interest" description="Disordered" evidence="1">
    <location>
        <begin position="240"/>
        <end position="267"/>
    </location>
</feature>
<comment type="caution">
    <text evidence="2">The sequence shown here is derived from an EMBL/GenBank/DDBJ whole genome shotgun (WGS) entry which is preliminary data.</text>
</comment>
<evidence type="ECO:0000313" key="3">
    <source>
        <dbReference type="Proteomes" id="UP000283509"/>
    </source>
</evidence>
<gene>
    <name evidence="2" type="ORF">C7M84_015508</name>
</gene>
<reference evidence="2 3" key="1">
    <citation type="submission" date="2018-04" db="EMBL/GenBank/DDBJ databases">
        <authorList>
            <person name="Zhang X."/>
            <person name="Yuan J."/>
            <person name="Li F."/>
            <person name="Xiang J."/>
        </authorList>
    </citation>
    <scope>NUCLEOTIDE SEQUENCE [LARGE SCALE GENOMIC DNA]</scope>
    <source>
        <tissue evidence="2">Muscle</tissue>
    </source>
</reference>
<feature type="compositionally biased region" description="Basic and acidic residues" evidence="1">
    <location>
        <begin position="1"/>
        <end position="22"/>
    </location>
</feature>
<feature type="compositionally biased region" description="Basic and acidic residues" evidence="1">
    <location>
        <begin position="254"/>
        <end position="267"/>
    </location>
</feature>
<feature type="region of interest" description="Disordered" evidence="1">
    <location>
        <begin position="1"/>
        <end position="38"/>
    </location>
</feature>
<dbReference type="AlphaFoldDB" id="A0A3R7SM12"/>
<sequence length="473" mass="52330">MASADDGERHPDGRRPPPDGRRPPNGGSPPKGGSHNRRGPPPCIRYLCGENEECPKCVGDIIHAGEDDTLKNQLRDCYDNANDCRDESTVDASALTDCIAAVSEDVRSAFCVDAPTLLGNETCDKKNYLILITSSTTSWKLDCPGVAQAPEGTPQCRHYLLYVLYLGLDSGPTSFYWKPNAVATRLKVINLSAEAKFHHETDVWAKDTATWMDVNLGRDPDGGPCRVYSKRLHLMASQKVRKSRSSSQAAIPADDLHDPGRDDRESEHEYWDIDSVVLRAQLEERRATRTRHDGGTTSLHRCKSENSLHGAIRNGVSYECINPLYGAIHPGVRCKSENSLYGAIHPGVRPRGRNRVGRKTMPLMHDRESEHEYCYIDSPVMRAQPEERRATRTRHDGGTTSLRRCKSENSLYGAIHPGMRPGGGVEWGGGNDASDARIFSLNSCKRSCLAHDLHLHSYKSGNTAVLAHAQHCF</sequence>
<reference evidence="2 3" key="2">
    <citation type="submission" date="2019-01" db="EMBL/GenBank/DDBJ databases">
        <title>The decoding of complex shrimp genome reveals the adaptation for benthos swimmer, frequently molting mechanism and breeding impact on genome.</title>
        <authorList>
            <person name="Sun Y."/>
            <person name="Gao Y."/>
            <person name="Yu Y."/>
        </authorList>
    </citation>
    <scope>NUCLEOTIDE SEQUENCE [LARGE SCALE GENOMIC DNA]</scope>
    <source>
        <tissue evidence="2">Muscle</tissue>
    </source>
</reference>
<dbReference type="Proteomes" id="UP000283509">
    <property type="component" value="Unassembled WGS sequence"/>
</dbReference>
<dbReference type="OrthoDB" id="6370060at2759"/>
<accession>A0A3R7SM12</accession>
<dbReference type="EMBL" id="QCYY01002931">
    <property type="protein sequence ID" value="ROT66461.1"/>
    <property type="molecule type" value="Genomic_DNA"/>
</dbReference>
<evidence type="ECO:0000256" key="1">
    <source>
        <dbReference type="SAM" id="MobiDB-lite"/>
    </source>
</evidence>
<keyword evidence="3" id="KW-1185">Reference proteome</keyword>
<proteinExistence type="predicted"/>
<name>A0A3R7SM12_PENVA</name>
<protein>
    <submittedName>
        <fullName evidence="2">Uncharacterized protein</fullName>
    </submittedName>
</protein>
<organism evidence="2 3">
    <name type="scientific">Penaeus vannamei</name>
    <name type="common">Whiteleg shrimp</name>
    <name type="synonym">Litopenaeus vannamei</name>
    <dbReference type="NCBI Taxonomy" id="6689"/>
    <lineage>
        <taxon>Eukaryota</taxon>
        <taxon>Metazoa</taxon>
        <taxon>Ecdysozoa</taxon>
        <taxon>Arthropoda</taxon>
        <taxon>Crustacea</taxon>
        <taxon>Multicrustacea</taxon>
        <taxon>Malacostraca</taxon>
        <taxon>Eumalacostraca</taxon>
        <taxon>Eucarida</taxon>
        <taxon>Decapoda</taxon>
        <taxon>Dendrobranchiata</taxon>
        <taxon>Penaeoidea</taxon>
        <taxon>Penaeidae</taxon>
        <taxon>Penaeus</taxon>
    </lineage>
</organism>